<dbReference type="NCBIfam" id="NF001862">
    <property type="entry name" value="PRK00601.1"/>
    <property type="match status" value="1"/>
</dbReference>
<evidence type="ECO:0000259" key="8">
    <source>
        <dbReference type="Pfam" id="PF00692"/>
    </source>
</evidence>
<dbReference type="OrthoDB" id="9809956at2"/>
<dbReference type="UniPathway" id="UPA00610">
    <property type="reaction ID" value="UER00666"/>
</dbReference>
<evidence type="ECO:0000256" key="5">
    <source>
        <dbReference type="ARBA" id="ARBA00023080"/>
    </source>
</evidence>
<evidence type="ECO:0000256" key="2">
    <source>
        <dbReference type="ARBA" id="ARBA00022723"/>
    </source>
</evidence>
<evidence type="ECO:0000256" key="3">
    <source>
        <dbReference type="ARBA" id="ARBA00022801"/>
    </source>
</evidence>
<feature type="binding site" evidence="7">
    <location>
        <begin position="71"/>
        <end position="73"/>
    </location>
    <ligand>
        <name>substrate</name>
    </ligand>
</feature>
<keyword evidence="10" id="KW-1185">Reference proteome</keyword>
<dbReference type="NCBIfam" id="TIGR00576">
    <property type="entry name" value="dut"/>
    <property type="match status" value="1"/>
</dbReference>
<dbReference type="GO" id="GO:0004170">
    <property type="term" value="F:dUTP diphosphatase activity"/>
    <property type="evidence" value="ECO:0007669"/>
    <property type="project" value="UniProtKB-UniRule"/>
</dbReference>
<dbReference type="EMBL" id="QFYQ01000001">
    <property type="protein sequence ID" value="RAK53498.1"/>
    <property type="molecule type" value="Genomic_DNA"/>
</dbReference>
<name>A0A328AKV6_9CAUL</name>
<evidence type="ECO:0000313" key="9">
    <source>
        <dbReference type="EMBL" id="RAK53498.1"/>
    </source>
</evidence>
<dbReference type="HAMAP" id="MF_00116">
    <property type="entry name" value="dUTPase_bact"/>
    <property type="match status" value="1"/>
</dbReference>
<dbReference type="InterPro" id="IPR008181">
    <property type="entry name" value="dUTPase"/>
</dbReference>
<accession>A0A328AKV6</accession>
<dbReference type="SUPFAM" id="SSF51283">
    <property type="entry name" value="dUTPase-like"/>
    <property type="match status" value="1"/>
</dbReference>
<comment type="function">
    <text evidence="7">This enzyme is involved in nucleotide metabolism: it produces dUMP, the immediate precursor of thymidine nucleotides and it decreases the intracellular concentration of dUTP so that uracil cannot be incorporated into DNA.</text>
</comment>
<proteinExistence type="inferred from homology"/>
<dbReference type="PANTHER" id="PTHR11241">
    <property type="entry name" value="DEOXYURIDINE 5'-TRIPHOSPHATE NUCLEOTIDOHYDROLASE"/>
    <property type="match status" value="1"/>
</dbReference>
<reference evidence="10" key="1">
    <citation type="submission" date="2018-05" db="EMBL/GenBank/DDBJ databases">
        <authorList>
            <person name="Li X."/>
        </authorList>
    </citation>
    <scope>NUCLEOTIDE SEQUENCE [LARGE SCALE GENOMIC DNA]</scope>
    <source>
        <strain evidence="10">LX32</strain>
    </source>
</reference>
<keyword evidence="2 7" id="KW-0479">Metal-binding</keyword>
<keyword evidence="5 7" id="KW-0546">Nucleotide metabolism</keyword>
<dbReference type="AlphaFoldDB" id="A0A328AKV6"/>
<comment type="cofactor">
    <cofactor evidence="7">
        <name>Mg(2+)</name>
        <dbReference type="ChEBI" id="CHEBI:18420"/>
    </cofactor>
</comment>
<keyword evidence="4 7" id="KW-0460">Magnesium</keyword>
<dbReference type="EC" id="3.6.1.23" evidence="7"/>
<dbReference type="InterPro" id="IPR029054">
    <property type="entry name" value="dUTPase-like"/>
</dbReference>
<evidence type="ECO:0000256" key="1">
    <source>
        <dbReference type="ARBA" id="ARBA00006581"/>
    </source>
</evidence>
<protein>
    <recommendedName>
        <fullName evidence="7">Deoxyuridine 5'-triphosphate nucleotidohydrolase</fullName>
        <shortName evidence="7">dUTPase</shortName>
        <ecNumber evidence="7">3.6.1.23</ecNumber>
    </recommendedName>
    <alternativeName>
        <fullName evidence="7">dUTP pyrophosphatase</fullName>
    </alternativeName>
</protein>
<dbReference type="RefSeq" id="WP_111527250.1">
    <property type="nucleotide sequence ID" value="NZ_JBHRSG010000005.1"/>
</dbReference>
<feature type="binding site" evidence="7">
    <location>
        <position position="84"/>
    </location>
    <ligand>
        <name>substrate</name>
    </ligand>
</feature>
<evidence type="ECO:0000313" key="10">
    <source>
        <dbReference type="Proteomes" id="UP000249254"/>
    </source>
</evidence>
<dbReference type="GO" id="GO:0000287">
    <property type="term" value="F:magnesium ion binding"/>
    <property type="evidence" value="ECO:0007669"/>
    <property type="project" value="UniProtKB-UniRule"/>
</dbReference>
<feature type="binding site" evidence="7">
    <location>
        <begin position="88"/>
        <end position="90"/>
    </location>
    <ligand>
        <name>substrate</name>
    </ligand>
</feature>
<dbReference type="CDD" id="cd07557">
    <property type="entry name" value="trimeric_dUTPase"/>
    <property type="match status" value="1"/>
</dbReference>
<evidence type="ECO:0000256" key="4">
    <source>
        <dbReference type="ARBA" id="ARBA00022842"/>
    </source>
</evidence>
<organism evidence="9 10">
    <name type="scientific">Phenylobacterium soli</name>
    <dbReference type="NCBI Taxonomy" id="2170551"/>
    <lineage>
        <taxon>Bacteria</taxon>
        <taxon>Pseudomonadati</taxon>
        <taxon>Pseudomonadota</taxon>
        <taxon>Alphaproteobacteria</taxon>
        <taxon>Caulobacterales</taxon>
        <taxon>Caulobacteraceae</taxon>
        <taxon>Phenylobacterium</taxon>
    </lineage>
</organism>
<dbReference type="InterPro" id="IPR036157">
    <property type="entry name" value="dUTPase-like_sf"/>
</dbReference>
<comment type="catalytic activity">
    <reaction evidence="6 7">
        <text>dUTP + H2O = dUMP + diphosphate + H(+)</text>
        <dbReference type="Rhea" id="RHEA:10248"/>
        <dbReference type="ChEBI" id="CHEBI:15377"/>
        <dbReference type="ChEBI" id="CHEBI:15378"/>
        <dbReference type="ChEBI" id="CHEBI:33019"/>
        <dbReference type="ChEBI" id="CHEBI:61555"/>
        <dbReference type="ChEBI" id="CHEBI:246422"/>
        <dbReference type="EC" id="3.6.1.23"/>
    </reaction>
</comment>
<dbReference type="GO" id="GO:0006226">
    <property type="term" value="P:dUMP biosynthetic process"/>
    <property type="evidence" value="ECO:0007669"/>
    <property type="project" value="UniProtKB-UniRule"/>
</dbReference>
<dbReference type="Gene3D" id="2.70.40.10">
    <property type="match status" value="1"/>
</dbReference>
<gene>
    <name evidence="7" type="primary">dut</name>
    <name evidence="9" type="ORF">DJ017_02635</name>
</gene>
<dbReference type="FunFam" id="2.70.40.10:FF:000002">
    <property type="entry name" value="dUTP diphosphatase"/>
    <property type="match status" value="1"/>
</dbReference>
<comment type="similarity">
    <text evidence="1 7">Belongs to the dUTPase family.</text>
</comment>
<evidence type="ECO:0000256" key="7">
    <source>
        <dbReference type="HAMAP-Rule" id="MF_00116"/>
    </source>
</evidence>
<keyword evidence="3 7" id="KW-0378">Hydrolase</keyword>
<comment type="caution">
    <text evidence="7">Lacks conserved residue(s) required for the propagation of feature annotation.</text>
</comment>
<dbReference type="GO" id="GO:0046081">
    <property type="term" value="P:dUTP catabolic process"/>
    <property type="evidence" value="ECO:0007669"/>
    <property type="project" value="InterPro"/>
</dbReference>
<dbReference type="InterPro" id="IPR033704">
    <property type="entry name" value="dUTPase_trimeric"/>
</dbReference>
<dbReference type="PANTHER" id="PTHR11241:SF0">
    <property type="entry name" value="DEOXYURIDINE 5'-TRIPHOSPHATE NUCLEOTIDOHYDROLASE"/>
    <property type="match status" value="1"/>
</dbReference>
<sequence>MTAPVVPIRRLEHNTDLPLPAYETSHAAGMDLRAAVPEDAPMVLRPGSRAMVPTGLAFALPDGFEAQVRPRSGLAAKNGITCLNTPGTIDADYRGEVKVILINLGEEDFTIRRGDRIAQLVIAPVVQAKWSEVASLDETARGAGGFGSTGAQ</sequence>
<feature type="domain" description="dUTPase-like" evidence="8">
    <location>
        <begin position="17"/>
        <end position="150"/>
    </location>
</feature>
<comment type="caution">
    <text evidence="9">The sequence shown here is derived from an EMBL/GenBank/DDBJ whole genome shotgun (WGS) entry which is preliminary data.</text>
</comment>
<dbReference type="Pfam" id="PF00692">
    <property type="entry name" value="dUTPase"/>
    <property type="match status" value="1"/>
</dbReference>
<comment type="pathway">
    <text evidence="7">Pyrimidine metabolism; dUMP biosynthesis; dUMP from dCTP (dUTP route): step 2/2.</text>
</comment>
<evidence type="ECO:0000256" key="6">
    <source>
        <dbReference type="ARBA" id="ARBA00047686"/>
    </source>
</evidence>
<dbReference type="Proteomes" id="UP000249254">
    <property type="component" value="Unassembled WGS sequence"/>
</dbReference>